<evidence type="ECO:0000313" key="2">
    <source>
        <dbReference type="Proteomes" id="UP000245768"/>
    </source>
</evidence>
<gene>
    <name evidence="1" type="ORF">FA10DRAFT_267540</name>
</gene>
<dbReference type="RefSeq" id="XP_025376116.1">
    <property type="nucleotide sequence ID" value="XM_025521950.1"/>
</dbReference>
<reference evidence="1 2" key="1">
    <citation type="journal article" date="2018" name="Mol. Biol. Evol.">
        <title>Broad Genomic Sampling Reveals a Smut Pathogenic Ancestry of the Fungal Clade Ustilaginomycotina.</title>
        <authorList>
            <person name="Kijpornyongpan T."/>
            <person name="Mondo S.J."/>
            <person name="Barry K."/>
            <person name="Sandor L."/>
            <person name="Lee J."/>
            <person name="Lipzen A."/>
            <person name="Pangilinan J."/>
            <person name="LaButti K."/>
            <person name="Hainaut M."/>
            <person name="Henrissat B."/>
            <person name="Grigoriev I.V."/>
            <person name="Spatafora J.W."/>
            <person name="Aime M.C."/>
        </authorList>
    </citation>
    <scope>NUCLEOTIDE SEQUENCE [LARGE SCALE GENOMIC DNA]</scope>
    <source>
        <strain evidence="1 2">MCA 4198</strain>
    </source>
</reference>
<dbReference type="EMBL" id="KZ819637">
    <property type="protein sequence ID" value="PWN88918.1"/>
    <property type="molecule type" value="Genomic_DNA"/>
</dbReference>
<dbReference type="AlphaFoldDB" id="A0A316YJX4"/>
<dbReference type="PANTHER" id="PTHR39401:SF1">
    <property type="entry name" value="SNOAL-LIKE DOMAIN-CONTAINING PROTEIN"/>
    <property type="match status" value="1"/>
</dbReference>
<proteinExistence type="predicted"/>
<dbReference type="GeneID" id="37043866"/>
<evidence type="ECO:0000313" key="1">
    <source>
        <dbReference type="EMBL" id="PWN88918.1"/>
    </source>
</evidence>
<name>A0A316YJX4_9BASI</name>
<organism evidence="1 2">
    <name type="scientific">Acaromyces ingoldii</name>
    <dbReference type="NCBI Taxonomy" id="215250"/>
    <lineage>
        <taxon>Eukaryota</taxon>
        <taxon>Fungi</taxon>
        <taxon>Dikarya</taxon>
        <taxon>Basidiomycota</taxon>
        <taxon>Ustilaginomycotina</taxon>
        <taxon>Exobasidiomycetes</taxon>
        <taxon>Exobasidiales</taxon>
        <taxon>Cryptobasidiaceae</taxon>
        <taxon>Acaromyces</taxon>
    </lineage>
</organism>
<dbReference type="PANTHER" id="PTHR39401">
    <property type="entry name" value="SNOAL-LIKE DOMAIN-CONTAINING PROTEIN"/>
    <property type="match status" value="1"/>
</dbReference>
<dbReference type="Proteomes" id="UP000245768">
    <property type="component" value="Unassembled WGS sequence"/>
</dbReference>
<keyword evidence="2" id="KW-1185">Reference proteome</keyword>
<dbReference type="InParanoid" id="A0A316YJX4"/>
<sequence length="154" mass="16900">MVSPAISAFVGRFYELSDDGSKHSEYADQFSYPSASSSSPGTAFFFQIGPMAPASTREGVLAWRNKAWESVARRKHTIHDVYVLPAGKGDMDAKAKDGSVPGELMLYGRVDYEKKDGSKAAATWGGRMVFDTDLYASSGELKMTHYRVWITPDA</sequence>
<accession>A0A316YJX4</accession>
<protein>
    <submittedName>
        <fullName evidence="1">Uncharacterized protein</fullName>
    </submittedName>
</protein>
<dbReference type="STRING" id="215250.A0A316YJX4"/>
<dbReference type="OrthoDB" id="3468019at2759"/>